<reference evidence="3 4" key="1">
    <citation type="submission" date="2019-01" db="EMBL/GenBank/DDBJ databases">
        <title>Litorilituus lipolytica sp. nov., isolated from intertidal sand of the Yellow Sea in China.</title>
        <authorList>
            <person name="Liu A."/>
        </authorList>
    </citation>
    <scope>NUCLEOTIDE SEQUENCE [LARGE SCALE GENOMIC DNA]</scope>
    <source>
        <strain evidence="3 4">RZ04</strain>
    </source>
</reference>
<sequence>MKKFVKIFNLPLLSLIIAISFNAKANTQDTLKAFDEVIQQHHGKVIYLDFWASWCTPCRKSFPWMNDMKAKYQEQGLVVLSVNLDANKSLAEKFLLETPAQFDIFYDSKGKVAKQFKIKGMPSSYLINREGQLVSAHTGFNGKKKIKYEKEIQQLLNLTTE</sequence>
<accession>A0A502KZ19</accession>
<dbReference type="OrthoDB" id="9799347at2"/>
<dbReference type="RefSeq" id="WP_140603415.1">
    <property type="nucleotide sequence ID" value="NZ_SAWY01000020.1"/>
</dbReference>
<organism evidence="3 4">
    <name type="scientific">Litorilituus lipolyticus</name>
    <dbReference type="NCBI Taxonomy" id="2491017"/>
    <lineage>
        <taxon>Bacteria</taxon>
        <taxon>Pseudomonadati</taxon>
        <taxon>Pseudomonadota</taxon>
        <taxon>Gammaproteobacteria</taxon>
        <taxon>Alteromonadales</taxon>
        <taxon>Colwelliaceae</taxon>
        <taxon>Litorilituus</taxon>
    </lineage>
</organism>
<name>A0A502KZ19_9GAMM</name>
<evidence type="ECO:0000259" key="2">
    <source>
        <dbReference type="PROSITE" id="PS51352"/>
    </source>
</evidence>
<dbReference type="AlphaFoldDB" id="A0A502KZ19"/>
<dbReference type="PROSITE" id="PS51352">
    <property type="entry name" value="THIOREDOXIN_2"/>
    <property type="match status" value="1"/>
</dbReference>
<dbReference type="GO" id="GO:0016491">
    <property type="term" value="F:oxidoreductase activity"/>
    <property type="evidence" value="ECO:0007669"/>
    <property type="project" value="InterPro"/>
</dbReference>
<comment type="caution">
    <text evidence="3">The sequence shown here is derived from an EMBL/GenBank/DDBJ whole genome shotgun (WGS) entry which is preliminary data.</text>
</comment>
<dbReference type="Pfam" id="PF00578">
    <property type="entry name" value="AhpC-TSA"/>
    <property type="match status" value="1"/>
</dbReference>
<keyword evidence="1" id="KW-0732">Signal</keyword>
<feature type="domain" description="Thioredoxin" evidence="2">
    <location>
        <begin position="10"/>
        <end position="157"/>
    </location>
</feature>
<dbReference type="CDD" id="cd02966">
    <property type="entry name" value="TlpA_like_family"/>
    <property type="match status" value="1"/>
</dbReference>
<dbReference type="InterPro" id="IPR013766">
    <property type="entry name" value="Thioredoxin_domain"/>
</dbReference>
<dbReference type="Gene3D" id="3.40.30.10">
    <property type="entry name" value="Glutaredoxin"/>
    <property type="match status" value="1"/>
</dbReference>
<dbReference type="InterPro" id="IPR036249">
    <property type="entry name" value="Thioredoxin-like_sf"/>
</dbReference>
<dbReference type="GO" id="GO:0016209">
    <property type="term" value="F:antioxidant activity"/>
    <property type="evidence" value="ECO:0007669"/>
    <property type="project" value="InterPro"/>
</dbReference>
<feature type="signal peptide" evidence="1">
    <location>
        <begin position="1"/>
        <end position="25"/>
    </location>
</feature>
<gene>
    <name evidence="3" type="ORF">EPA86_10645</name>
</gene>
<dbReference type="EMBL" id="SAWY01000020">
    <property type="protein sequence ID" value="TPH15261.1"/>
    <property type="molecule type" value="Genomic_DNA"/>
</dbReference>
<dbReference type="InterPro" id="IPR000866">
    <property type="entry name" value="AhpC/TSA"/>
</dbReference>
<evidence type="ECO:0000313" key="3">
    <source>
        <dbReference type="EMBL" id="TPH15261.1"/>
    </source>
</evidence>
<evidence type="ECO:0000313" key="4">
    <source>
        <dbReference type="Proteomes" id="UP000315303"/>
    </source>
</evidence>
<dbReference type="PANTHER" id="PTHR42852:SF18">
    <property type="entry name" value="CHROMOSOME UNDETERMINED SCAFFOLD_47, WHOLE GENOME SHOTGUN SEQUENCE"/>
    <property type="match status" value="1"/>
</dbReference>
<dbReference type="Proteomes" id="UP000315303">
    <property type="component" value="Unassembled WGS sequence"/>
</dbReference>
<dbReference type="SUPFAM" id="SSF52833">
    <property type="entry name" value="Thioredoxin-like"/>
    <property type="match status" value="1"/>
</dbReference>
<protein>
    <submittedName>
        <fullName evidence="3">TlpA family protein disulfide reductase</fullName>
    </submittedName>
</protein>
<evidence type="ECO:0000256" key="1">
    <source>
        <dbReference type="SAM" id="SignalP"/>
    </source>
</evidence>
<feature type="chain" id="PRO_5021249678" evidence="1">
    <location>
        <begin position="26"/>
        <end position="161"/>
    </location>
</feature>
<proteinExistence type="predicted"/>
<dbReference type="PANTHER" id="PTHR42852">
    <property type="entry name" value="THIOL:DISULFIDE INTERCHANGE PROTEIN DSBE"/>
    <property type="match status" value="1"/>
</dbReference>
<keyword evidence="4" id="KW-1185">Reference proteome</keyword>
<dbReference type="InterPro" id="IPR050553">
    <property type="entry name" value="Thioredoxin_ResA/DsbE_sf"/>
</dbReference>